<name>A0ABT3YFA9_9HYPH</name>
<sequence length="67" mass="7662">MTSRRSPSNRLELVTLATQDDRERLAMVMMQIDMALALAREKGFVDVESYLEAALEEARRVHGLRVN</sequence>
<dbReference type="EMBL" id="JAOVZQ010000001">
    <property type="protein sequence ID" value="MCY0094586.1"/>
    <property type="molecule type" value="Genomic_DNA"/>
</dbReference>
<evidence type="ECO:0000313" key="2">
    <source>
        <dbReference type="Proteomes" id="UP001081283"/>
    </source>
</evidence>
<dbReference type="Proteomes" id="UP001081283">
    <property type="component" value="Unassembled WGS sequence"/>
</dbReference>
<reference evidence="1" key="1">
    <citation type="submission" date="2022-10" db="EMBL/GenBank/DDBJ databases">
        <title>Hoeflea sp. J2-29, isolated from marine algae.</title>
        <authorList>
            <person name="Kristyanto S."/>
            <person name="Kim J.M."/>
            <person name="Jeon C.O."/>
        </authorList>
    </citation>
    <scope>NUCLEOTIDE SEQUENCE</scope>
    <source>
        <strain evidence="1">J2-29</strain>
    </source>
</reference>
<comment type="caution">
    <text evidence="1">The sequence shown here is derived from an EMBL/GenBank/DDBJ whole genome shotgun (WGS) entry which is preliminary data.</text>
</comment>
<evidence type="ECO:0000313" key="1">
    <source>
        <dbReference type="EMBL" id="MCY0094586.1"/>
    </source>
</evidence>
<keyword evidence="2" id="KW-1185">Reference proteome</keyword>
<gene>
    <name evidence="1" type="ORF">OEG82_11180</name>
</gene>
<accession>A0ABT3YFA9</accession>
<protein>
    <submittedName>
        <fullName evidence="1">Uncharacterized protein</fullName>
    </submittedName>
</protein>
<dbReference type="RefSeq" id="WP_267612527.1">
    <property type="nucleotide sequence ID" value="NZ_JAOVZQ010000001.1"/>
</dbReference>
<proteinExistence type="predicted"/>
<organism evidence="1 2">
    <name type="scientific">Hoeflea ulvae</name>
    <dbReference type="NCBI Taxonomy" id="2983764"/>
    <lineage>
        <taxon>Bacteria</taxon>
        <taxon>Pseudomonadati</taxon>
        <taxon>Pseudomonadota</taxon>
        <taxon>Alphaproteobacteria</taxon>
        <taxon>Hyphomicrobiales</taxon>
        <taxon>Rhizobiaceae</taxon>
        <taxon>Hoeflea</taxon>
    </lineage>
</organism>